<reference evidence="9 10" key="1">
    <citation type="submission" date="2018-12" db="EMBL/GenBank/DDBJ databases">
        <title>Mesorhizobium carbonis sp. nov., isolated from coal mine water.</title>
        <authorList>
            <person name="Xin W."/>
            <person name="Xu Z."/>
            <person name="Xiang F."/>
            <person name="Zhang J."/>
            <person name="Xi L."/>
            <person name="Liu J."/>
        </authorList>
    </citation>
    <scope>NUCLEOTIDE SEQUENCE [LARGE SCALE GENOMIC DNA]</scope>
    <source>
        <strain evidence="9 10">B2.3</strain>
    </source>
</reference>
<evidence type="ECO:0000256" key="2">
    <source>
        <dbReference type="ARBA" id="ARBA00005417"/>
    </source>
</evidence>
<feature type="domain" description="ABC transporter" evidence="8">
    <location>
        <begin position="4"/>
        <end position="255"/>
    </location>
</feature>
<dbReference type="PANTHER" id="PTHR43297">
    <property type="entry name" value="OLIGOPEPTIDE TRANSPORT ATP-BINDING PROTEIN APPD"/>
    <property type="match status" value="1"/>
</dbReference>
<proteinExistence type="inferred from homology"/>
<evidence type="ECO:0000259" key="8">
    <source>
        <dbReference type="PROSITE" id="PS50893"/>
    </source>
</evidence>
<protein>
    <submittedName>
        <fullName evidence="9">ABC transporter ATP-binding protein</fullName>
    </submittedName>
</protein>
<accession>A0A3R9YQW3</accession>
<dbReference type="Pfam" id="PF08352">
    <property type="entry name" value="oligo_HPY"/>
    <property type="match status" value="2"/>
</dbReference>
<keyword evidence="4" id="KW-1003">Cell membrane</keyword>
<dbReference type="RefSeq" id="WP_126701356.1">
    <property type="nucleotide sequence ID" value="NZ_RWKW01000071.1"/>
</dbReference>
<gene>
    <name evidence="9" type="ORF">EJC49_18180</name>
</gene>
<dbReference type="InterPro" id="IPR017871">
    <property type="entry name" value="ABC_transporter-like_CS"/>
</dbReference>
<keyword evidence="3" id="KW-0813">Transport</keyword>
<dbReference type="Proteomes" id="UP000278398">
    <property type="component" value="Unassembled WGS sequence"/>
</dbReference>
<dbReference type="EMBL" id="RWKW01000071">
    <property type="protein sequence ID" value="RST84879.1"/>
    <property type="molecule type" value="Genomic_DNA"/>
</dbReference>
<dbReference type="PROSITE" id="PS50893">
    <property type="entry name" value="ABC_TRANSPORTER_2"/>
    <property type="match status" value="2"/>
</dbReference>
<dbReference type="GO" id="GO:0005524">
    <property type="term" value="F:ATP binding"/>
    <property type="evidence" value="ECO:0007669"/>
    <property type="project" value="UniProtKB-KW"/>
</dbReference>
<dbReference type="InterPro" id="IPR003593">
    <property type="entry name" value="AAA+_ATPase"/>
</dbReference>
<dbReference type="PROSITE" id="PS00211">
    <property type="entry name" value="ABC_TRANSPORTER_1"/>
    <property type="match status" value="1"/>
</dbReference>
<evidence type="ECO:0000256" key="3">
    <source>
        <dbReference type="ARBA" id="ARBA00022448"/>
    </source>
</evidence>
<evidence type="ECO:0000313" key="9">
    <source>
        <dbReference type="EMBL" id="RST84879.1"/>
    </source>
</evidence>
<dbReference type="InterPro" id="IPR013563">
    <property type="entry name" value="Oligopep_ABC_C"/>
</dbReference>
<name>A0A3R9YQW3_9HYPH</name>
<dbReference type="GO" id="GO:0015833">
    <property type="term" value="P:peptide transport"/>
    <property type="evidence" value="ECO:0007669"/>
    <property type="project" value="InterPro"/>
</dbReference>
<dbReference type="Gene3D" id="3.40.50.300">
    <property type="entry name" value="P-loop containing nucleotide triphosphate hydrolases"/>
    <property type="match status" value="2"/>
</dbReference>
<evidence type="ECO:0000256" key="1">
    <source>
        <dbReference type="ARBA" id="ARBA00004417"/>
    </source>
</evidence>
<comment type="subcellular location">
    <subcellularLocation>
        <location evidence="1">Cell inner membrane</location>
        <topology evidence="1">Peripheral membrane protein</topology>
    </subcellularLocation>
</comment>
<dbReference type="CDD" id="cd03257">
    <property type="entry name" value="ABC_NikE_OppD_transporters"/>
    <property type="match status" value="2"/>
</dbReference>
<evidence type="ECO:0000256" key="6">
    <source>
        <dbReference type="ARBA" id="ARBA00022840"/>
    </source>
</evidence>
<dbReference type="SMART" id="SM00382">
    <property type="entry name" value="AAA"/>
    <property type="match status" value="2"/>
</dbReference>
<dbReference type="InterPro" id="IPR003439">
    <property type="entry name" value="ABC_transporter-like_ATP-bd"/>
</dbReference>
<dbReference type="Pfam" id="PF00005">
    <property type="entry name" value="ABC_tran"/>
    <property type="match status" value="2"/>
</dbReference>
<dbReference type="OrthoDB" id="9802264at2"/>
<sequence>MPLLSVRNLKVAFGATEAVRELSFDVPTGGTLALVGESGSGKSATALSILRLIEREGGRIAGGTITLHEDLGPVDITALDEPSLRALRGNRISMIFQEPMTSLNPVLTVGNQVAEVFIRHRYMSNRQALAAARDALDSVRMPDPQRRLSQYPHELSGGLRQRVMIAMALACRPRLLIADEPTTALDVTTQAEILNLIRELQAEIGMAVLFITHDMGVVAEIADRIVVLRDGRKVEEGAVAEVFRAPRHAYSQQLMAATPKLGSGSPAAPAGAAKLLEVRDLTTRFTVRGGFLEERRSIDAVRGVSLSLGRAETLGLVGESGCGKSTLARSILRLVEPASGGILLDGQDVMRAGRVELRALRRHAQMVFQDPYASLNPRLPVHDLVTEPARIHGVVTARDQRDLAATLLKSVGLEEDVVDRYPHQFSGGQRQRLCIARALSVKPKLIVADEPVSALDVSIARQVTDLMLELQQREGISFLFISHDIAVIERVSHRIAVMYRGEIVETGPSQAVLRDPRHPYTRRLLASVPRTDPAGRRAFVQPLPAVSSPQPGARLREAAPGHFVRENAA</sequence>
<dbReference type="GO" id="GO:0055085">
    <property type="term" value="P:transmembrane transport"/>
    <property type="evidence" value="ECO:0007669"/>
    <property type="project" value="UniProtKB-ARBA"/>
</dbReference>
<dbReference type="GO" id="GO:0016887">
    <property type="term" value="F:ATP hydrolysis activity"/>
    <property type="evidence" value="ECO:0007669"/>
    <property type="project" value="InterPro"/>
</dbReference>
<dbReference type="GO" id="GO:0005886">
    <property type="term" value="C:plasma membrane"/>
    <property type="evidence" value="ECO:0007669"/>
    <property type="project" value="UniProtKB-SubCell"/>
</dbReference>
<keyword evidence="6 9" id="KW-0067">ATP-binding</keyword>
<organism evidence="9 10">
    <name type="scientific">Aquibium carbonis</name>
    <dbReference type="NCBI Taxonomy" id="2495581"/>
    <lineage>
        <taxon>Bacteria</taxon>
        <taxon>Pseudomonadati</taxon>
        <taxon>Pseudomonadota</taxon>
        <taxon>Alphaproteobacteria</taxon>
        <taxon>Hyphomicrobiales</taxon>
        <taxon>Phyllobacteriaceae</taxon>
        <taxon>Aquibium</taxon>
    </lineage>
</organism>
<dbReference type="PANTHER" id="PTHR43297:SF2">
    <property type="entry name" value="DIPEPTIDE TRANSPORT ATP-BINDING PROTEIN DPPD"/>
    <property type="match status" value="1"/>
</dbReference>
<evidence type="ECO:0000256" key="5">
    <source>
        <dbReference type="ARBA" id="ARBA00022741"/>
    </source>
</evidence>
<evidence type="ECO:0000313" key="10">
    <source>
        <dbReference type="Proteomes" id="UP000278398"/>
    </source>
</evidence>
<feature type="domain" description="ABC transporter" evidence="8">
    <location>
        <begin position="276"/>
        <end position="525"/>
    </location>
</feature>
<dbReference type="SUPFAM" id="SSF52540">
    <property type="entry name" value="P-loop containing nucleoside triphosphate hydrolases"/>
    <property type="match status" value="2"/>
</dbReference>
<dbReference type="NCBIfam" id="NF007739">
    <property type="entry name" value="PRK10419.1"/>
    <property type="match status" value="2"/>
</dbReference>
<dbReference type="FunFam" id="3.40.50.300:FF:000016">
    <property type="entry name" value="Oligopeptide ABC transporter ATP-binding component"/>
    <property type="match status" value="2"/>
</dbReference>
<dbReference type="InterPro" id="IPR027417">
    <property type="entry name" value="P-loop_NTPase"/>
</dbReference>
<comment type="similarity">
    <text evidence="2">Belongs to the ABC transporter superfamily.</text>
</comment>
<evidence type="ECO:0000256" key="4">
    <source>
        <dbReference type="ARBA" id="ARBA00022475"/>
    </source>
</evidence>
<dbReference type="InterPro" id="IPR050388">
    <property type="entry name" value="ABC_Ni/Peptide_Import"/>
</dbReference>
<keyword evidence="7" id="KW-0472">Membrane</keyword>
<dbReference type="AlphaFoldDB" id="A0A3R9YQW3"/>
<dbReference type="NCBIfam" id="NF008453">
    <property type="entry name" value="PRK11308.1"/>
    <property type="match status" value="2"/>
</dbReference>
<keyword evidence="5" id="KW-0547">Nucleotide-binding</keyword>
<evidence type="ECO:0000256" key="7">
    <source>
        <dbReference type="ARBA" id="ARBA00023136"/>
    </source>
</evidence>
<comment type="caution">
    <text evidence="9">The sequence shown here is derived from an EMBL/GenBank/DDBJ whole genome shotgun (WGS) entry which is preliminary data.</text>
</comment>
<keyword evidence="10" id="KW-1185">Reference proteome</keyword>